<dbReference type="RefSeq" id="WP_045551332.1">
    <property type="nucleotide sequence ID" value="NZ_JZDQ02000051.1"/>
</dbReference>
<dbReference type="Gene3D" id="1.10.357.10">
    <property type="entry name" value="Tetracycline Repressor, domain 2"/>
    <property type="match status" value="1"/>
</dbReference>
<dbReference type="InterPro" id="IPR039538">
    <property type="entry name" value="BetI_C"/>
</dbReference>
<comment type="caution">
    <text evidence="7">The sequence shown here is derived from an EMBL/GenBank/DDBJ whole genome shotgun (WGS) entry which is preliminary data.</text>
</comment>
<dbReference type="EMBL" id="JZDQ02000051">
    <property type="protein sequence ID" value="OIJ23905.1"/>
    <property type="molecule type" value="Genomic_DNA"/>
</dbReference>
<name>A0A1J4N0I3_9ACTN</name>
<dbReference type="Pfam" id="PF00440">
    <property type="entry name" value="TetR_N"/>
    <property type="match status" value="1"/>
</dbReference>
<evidence type="ECO:0000256" key="2">
    <source>
        <dbReference type="ARBA" id="ARBA00023015"/>
    </source>
</evidence>
<evidence type="ECO:0000256" key="3">
    <source>
        <dbReference type="ARBA" id="ARBA00023125"/>
    </source>
</evidence>
<keyword evidence="1" id="KW-0678">Repressor</keyword>
<dbReference type="GO" id="GO:0000976">
    <property type="term" value="F:transcription cis-regulatory region binding"/>
    <property type="evidence" value="ECO:0007669"/>
    <property type="project" value="TreeGrafter"/>
</dbReference>
<dbReference type="AlphaFoldDB" id="A0A1J4N0I3"/>
<dbReference type="PANTHER" id="PTHR30055:SF200">
    <property type="entry name" value="HTH-TYPE TRANSCRIPTIONAL REPRESSOR BDCR"/>
    <property type="match status" value="1"/>
</dbReference>
<dbReference type="PROSITE" id="PS50977">
    <property type="entry name" value="HTH_TETR_2"/>
    <property type="match status" value="1"/>
</dbReference>
<reference evidence="7" key="1">
    <citation type="submission" date="2016-10" db="EMBL/GenBank/DDBJ databases">
        <title>Draft Genome Sequence of Nocardioides luteus Strain BAFB, an Alkane-Degrading Bacterium Isolated from JP-7 Polluted Soil.</title>
        <authorList>
            <person name="Brown L."/>
            <person name="Ruiz O.N."/>
            <person name="Gunasekera T."/>
        </authorList>
    </citation>
    <scope>NUCLEOTIDE SEQUENCE [LARGE SCALE GENOMIC DNA]</scope>
    <source>
        <strain evidence="7">BAFB</strain>
    </source>
</reference>
<dbReference type="SUPFAM" id="SSF46689">
    <property type="entry name" value="Homeodomain-like"/>
    <property type="match status" value="1"/>
</dbReference>
<feature type="DNA-binding region" description="H-T-H motif" evidence="5">
    <location>
        <begin position="34"/>
        <end position="53"/>
    </location>
</feature>
<evidence type="ECO:0000256" key="1">
    <source>
        <dbReference type="ARBA" id="ARBA00022491"/>
    </source>
</evidence>
<sequence length="198" mass="22168">MTRTRSNRRLERPREQVLATTLEMVAEEGLAKVTMASLAARLGTSGGHLLYYFGTRNGLLLETLRWSENEYAAQRAPILEKVEKDRSGGVEALLSFTDVYLALDERDPRWLLWLELWARAPYDAELAAAQRAMDDEWHADLVRLFTAALPEVADREAVSERLRAMWDGFSIGIVTGGGTTLRERALEHTRAAVAGHTG</sequence>
<dbReference type="InterPro" id="IPR001647">
    <property type="entry name" value="HTH_TetR"/>
</dbReference>
<evidence type="ECO:0000313" key="7">
    <source>
        <dbReference type="EMBL" id="OIJ23905.1"/>
    </source>
</evidence>
<feature type="domain" description="HTH tetR-type" evidence="6">
    <location>
        <begin position="11"/>
        <end position="71"/>
    </location>
</feature>
<gene>
    <name evidence="7" type="ORF">UG56_025590</name>
</gene>
<keyword evidence="4" id="KW-0804">Transcription</keyword>
<accession>A0A1J4N0I3</accession>
<dbReference type="InterPro" id="IPR036271">
    <property type="entry name" value="Tet_transcr_reg_TetR-rel_C_sf"/>
</dbReference>
<evidence type="ECO:0000256" key="4">
    <source>
        <dbReference type="ARBA" id="ARBA00023163"/>
    </source>
</evidence>
<organism evidence="7 8">
    <name type="scientific">Nocardioides luteus</name>
    <dbReference type="NCBI Taxonomy" id="1844"/>
    <lineage>
        <taxon>Bacteria</taxon>
        <taxon>Bacillati</taxon>
        <taxon>Actinomycetota</taxon>
        <taxon>Actinomycetes</taxon>
        <taxon>Propionibacteriales</taxon>
        <taxon>Nocardioidaceae</taxon>
        <taxon>Nocardioides</taxon>
    </lineage>
</organism>
<keyword evidence="8" id="KW-1185">Reference proteome</keyword>
<keyword evidence="3 5" id="KW-0238">DNA-binding</keyword>
<dbReference type="OrthoDB" id="3777289at2"/>
<dbReference type="Proteomes" id="UP000033772">
    <property type="component" value="Unassembled WGS sequence"/>
</dbReference>
<dbReference type="InterPro" id="IPR050109">
    <property type="entry name" value="HTH-type_TetR-like_transc_reg"/>
</dbReference>
<dbReference type="InterPro" id="IPR009057">
    <property type="entry name" value="Homeodomain-like_sf"/>
</dbReference>
<keyword evidence="2" id="KW-0805">Transcription regulation</keyword>
<dbReference type="SUPFAM" id="SSF48498">
    <property type="entry name" value="Tetracyclin repressor-like, C-terminal domain"/>
    <property type="match status" value="1"/>
</dbReference>
<dbReference type="PANTHER" id="PTHR30055">
    <property type="entry name" value="HTH-TYPE TRANSCRIPTIONAL REGULATOR RUTR"/>
    <property type="match status" value="1"/>
</dbReference>
<dbReference type="STRING" id="1844.UG56_025590"/>
<evidence type="ECO:0000259" key="6">
    <source>
        <dbReference type="PROSITE" id="PS50977"/>
    </source>
</evidence>
<protein>
    <submittedName>
        <fullName evidence="7">Transcriptional regulator</fullName>
    </submittedName>
</protein>
<dbReference type="Pfam" id="PF13977">
    <property type="entry name" value="TetR_C_6"/>
    <property type="match status" value="1"/>
</dbReference>
<evidence type="ECO:0000313" key="8">
    <source>
        <dbReference type="Proteomes" id="UP000033772"/>
    </source>
</evidence>
<proteinExistence type="predicted"/>
<evidence type="ECO:0000256" key="5">
    <source>
        <dbReference type="PROSITE-ProRule" id="PRU00335"/>
    </source>
</evidence>
<dbReference type="GO" id="GO:0003700">
    <property type="term" value="F:DNA-binding transcription factor activity"/>
    <property type="evidence" value="ECO:0007669"/>
    <property type="project" value="TreeGrafter"/>
</dbReference>